<reference evidence="2" key="1">
    <citation type="submission" date="2021-01" db="EMBL/GenBank/DDBJ databases">
        <authorList>
            <person name="Corre E."/>
            <person name="Pelletier E."/>
            <person name="Niang G."/>
            <person name="Scheremetjew M."/>
            <person name="Finn R."/>
            <person name="Kale V."/>
            <person name="Holt S."/>
            <person name="Cochrane G."/>
            <person name="Meng A."/>
            <person name="Brown T."/>
            <person name="Cohen L."/>
        </authorList>
    </citation>
    <scope>NUCLEOTIDE SEQUENCE</scope>
    <source>
        <strain evidence="2">RCC3387</strain>
    </source>
</reference>
<dbReference type="SUPFAM" id="SSF54897">
    <property type="entry name" value="Protease propeptides/inhibitors"/>
    <property type="match status" value="1"/>
</dbReference>
<protein>
    <submittedName>
        <fullName evidence="2">Uncharacterized protein</fullName>
    </submittedName>
</protein>
<keyword evidence="1" id="KW-0732">Signal</keyword>
<accession>A0A6U6RJB0</accession>
<dbReference type="InterPro" id="IPR037045">
    <property type="entry name" value="S8pro/Inhibitor_I9_sf"/>
</dbReference>
<name>A0A6U6RJB0_9DINO</name>
<evidence type="ECO:0000256" key="1">
    <source>
        <dbReference type="SAM" id="SignalP"/>
    </source>
</evidence>
<dbReference type="Gene3D" id="3.30.70.80">
    <property type="entry name" value="Peptidase S8 propeptide/proteinase inhibitor I9"/>
    <property type="match status" value="1"/>
</dbReference>
<feature type="chain" id="PRO_5030160548" evidence="1">
    <location>
        <begin position="26"/>
        <end position="133"/>
    </location>
</feature>
<organism evidence="2">
    <name type="scientific">Zooxanthella nutricula</name>
    <dbReference type="NCBI Taxonomy" id="1333877"/>
    <lineage>
        <taxon>Eukaryota</taxon>
        <taxon>Sar</taxon>
        <taxon>Alveolata</taxon>
        <taxon>Dinophyceae</taxon>
        <taxon>Peridiniales</taxon>
        <taxon>Peridiniales incertae sedis</taxon>
        <taxon>Zooxanthella</taxon>
    </lineage>
</organism>
<proteinExistence type="predicted"/>
<dbReference type="AlphaFoldDB" id="A0A6U6RJB0"/>
<gene>
    <name evidence="2" type="ORF">BRAN1462_LOCUS46967</name>
</gene>
<feature type="signal peptide" evidence="1">
    <location>
        <begin position="1"/>
        <end position="25"/>
    </location>
</feature>
<dbReference type="EMBL" id="HBGW01073693">
    <property type="protein sequence ID" value="CAD9624496.1"/>
    <property type="molecule type" value="Transcribed_RNA"/>
</dbReference>
<evidence type="ECO:0000313" key="2">
    <source>
        <dbReference type="EMBL" id="CAD9624496.1"/>
    </source>
</evidence>
<sequence length="133" mass="14459">MTALRALAWGLAAMAGLDLCAVGEASKAAELSLKGKLYTLHDIDAKRIQIPSGRYIVGVADGAKEAVLQDMQATFEWTPETAMRSMPMFTGKLRDEHVRHLLQRKDVSFIEQDSVVKAFGGAEPVADQELGPM</sequence>